<dbReference type="OrthoDB" id="2019255at2759"/>
<feature type="region of interest" description="Disordered" evidence="2">
    <location>
        <begin position="647"/>
        <end position="671"/>
    </location>
</feature>
<feature type="region of interest" description="Disordered" evidence="2">
    <location>
        <begin position="262"/>
        <end position="282"/>
    </location>
</feature>
<evidence type="ECO:0000313" key="4">
    <source>
        <dbReference type="Proteomes" id="UP000195402"/>
    </source>
</evidence>
<dbReference type="STRING" id="56857.A0A200PZB3"/>
<evidence type="ECO:0000256" key="2">
    <source>
        <dbReference type="SAM" id="MobiDB-lite"/>
    </source>
</evidence>
<feature type="coiled-coil region" evidence="1">
    <location>
        <begin position="379"/>
        <end position="427"/>
    </location>
</feature>
<dbReference type="PANTHER" id="PTHR34121">
    <property type="entry name" value="MYOSIN-11"/>
    <property type="match status" value="1"/>
</dbReference>
<proteinExistence type="predicted"/>
<dbReference type="OMA" id="LSTWINF"/>
<dbReference type="PANTHER" id="PTHR34121:SF1">
    <property type="entry name" value="FILAMIN-A-INTERACTING PROTEIN 1"/>
    <property type="match status" value="1"/>
</dbReference>
<organism evidence="3 4">
    <name type="scientific">Macleaya cordata</name>
    <name type="common">Five-seeded plume-poppy</name>
    <name type="synonym">Bocconia cordata</name>
    <dbReference type="NCBI Taxonomy" id="56857"/>
    <lineage>
        <taxon>Eukaryota</taxon>
        <taxon>Viridiplantae</taxon>
        <taxon>Streptophyta</taxon>
        <taxon>Embryophyta</taxon>
        <taxon>Tracheophyta</taxon>
        <taxon>Spermatophyta</taxon>
        <taxon>Magnoliopsida</taxon>
        <taxon>Ranunculales</taxon>
        <taxon>Papaveraceae</taxon>
        <taxon>Papaveroideae</taxon>
        <taxon>Macleaya</taxon>
    </lineage>
</organism>
<comment type="caution">
    <text evidence="3">The sequence shown here is derived from an EMBL/GenBank/DDBJ whole genome shotgun (WGS) entry which is preliminary data.</text>
</comment>
<keyword evidence="4" id="KW-1185">Reference proteome</keyword>
<gene>
    <name evidence="3" type="ORF">BVC80_1651g68</name>
</gene>
<sequence length="711" mass="79721">MSWLRTAVNKAVEVGGKNNLTRTVRNYADTVVHHAGQAVAEGAKLLQDPEVVWLLAIRVLYQVSCSVMAFFEVARNFKSFKHTLKRLEEVAVSCRGQERVQLLRRWLVALKECERVSEGSPEIVNEQPIASDESKDSPKKPSLVLYYDPELGGEPMNFHDVFLHSQALEGVTVSMILEAPDDEEVSLLLEIFRLCLTGGKEVHNAIVSSVQDLAKAFSSYQDEVLVKREELLQFAQCAISGLKKNADLARIDAEAKSLQQKLDGLKPSQVPSGEGDKETSETTTISKIEALKEALSEVRLCSRLEALLLQKKSLNNGDSPEVHSQKACSSFIVEKLKVLSESLASSTLKAEKRISEHRSKVEEALNFRVTKASEVSEIEKELGAEISALEKQRDELEAELKKVNTSLAAALARLRNTREERDQFDEASNQIVAHLKTKEDELSRSISSCRVEADIVHTWINFLEDTWVLQSSYLEQKDKQANDELEKYGDYFLNLVIRHLSAYKDELEPSIIRIRKFVENLKNLNEGSEIATDLDSENSKVMNPRKILEEEYLEYEAKITTTFSVVDNIKELFYAPKGKTSRKDDPRVKELFDSIEQIRAEFESIERPTLETETQEAIAAIASGAAERSVENPSPSPAQIVEAVLSKKDELPESPLDKPQQSLDPAAELAKLESEFGQVSKDYSAEEIGDWEFDELEKELRSDDSAAAASK</sequence>
<dbReference type="InParanoid" id="A0A200PZB3"/>
<name>A0A200PZB3_MACCD</name>
<dbReference type="FunCoup" id="A0A200PZB3">
    <property type="interactions" value="2756"/>
</dbReference>
<keyword evidence="1" id="KW-0175">Coiled coil</keyword>
<dbReference type="Proteomes" id="UP000195402">
    <property type="component" value="Unassembled WGS sequence"/>
</dbReference>
<evidence type="ECO:0000256" key="1">
    <source>
        <dbReference type="SAM" id="Coils"/>
    </source>
</evidence>
<evidence type="ECO:0000313" key="3">
    <source>
        <dbReference type="EMBL" id="OVA03563.1"/>
    </source>
</evidence>
<protein>
    <submittedName>
        <fullName evidence="3">Uncharacterized protein</fullName>
    </submittedName>
</protein>
<reference evidence="3 4" key="1">
    <citation type="journal article" date="2017" name="Mol. Plant">
        <title>The Genome of Medicinal Plant Macleaya cordata Provides New Insights into Benzylisoquinoline Alkaloids Metabolism.</title>
        <authorList>
            <person name="Liu X."/>
            <person name="Liu Y."/>
            <person name="Huang P."/>
            <person name="Ma Y."/>
            <person name="Qing Z."/>
            <person name="Tang Q."/>
            <person name="Cao H."/>
            <person name="Cheng P."/>
            <person name="Zheng Y."/>
            <person name="Yuan Z."/>
            <person name="Zhou Y."/>
            <person name="Liu J."/>
            <person name="Tang Z."/>
            <person name="Zhuo Y."/>
            <person name="Zhang Y."/>
            <person name="Yu L."/>
            <person name="Huang J."/>
            <person name="Yang P."/>
            <person name="Peng Q."/>
            <person name="Zhang J."/>
            <person name="Jiang W."/>
            <person name="Zhang Z."/>
            <person name="Lin K."/>
            <person name="Ro D.K."/>
            <person name="Chen X."/>
            <person name="Xiong X."/>
            <person name="Shang Y."/>
            <person name="Huang S."/>
            <person name="Zeng J."/>
        </authorList>
    </citation>
    <scope>NUCLEOTIDE SEQUENCE [LARGE SCALE GENOMIC DNA]</scope>
    <source>
        <strain evidence="4">cv. BLH2017</strain>
        <tissue evidence="3">Root</tissue>
    </source>
</reference>
<accession>A0A200PZB3</accession>
<dbReference type="EMBL" id="MVGT01003660">
    <property type="protein sequence ID" value="OVA03563.1"/>
    <property type="molecule type" value="Genomic_DNA"/>
</dbReference>
<dbReference type="AlphaFoldDB" id="A0A200PZB3"/>